<feature type="region of interest" description="Disordered" evidence="1">
    <location>
        <begin position="416"/>
        <end position="435"/>
    </location>
</feature>
<evidence type="ECO:0000256" key="2">
    <source>
        <dbReference type="SAM" id="Phobius"/>
    </source>
</evidence>
<dbReference type="NCBIfam" id="NF011665">
    <property type="entry name" value="PRK15086.1-1"/>
    <property type="match status" value="1"/>
</dbReference>
<keyword evidence="4" id="KW-1185">Reference proteome</keyword>
<keyword evidence="2" id="KW-1133">Transmembrane helix</keyword>
<keyword evidence="2" id="KW-0812">Transmembrane</keyword>
<feature type="transmembrane region" description="Helical" evidence="2">
    <location>
        <begin position="164"/>
        <end position="188"/>
    </location>
</feature>
<dbReference type="InterPro" id="IPR007441">
    <property type="entry name" value="EutH"/>
</dbReference>
<feature type="transmembrane region" description="Helical" evidence="2">
    <location>
        <begin position="85"/>
        <end position="106"/>
    </location>
</feature>
<feature type="transmembrane region" description="Helical" evidence="2">
    <location>
        <begin position="382"/>
        <end position="405"/>
    </location>
</feature>
<dbReference type="EMBL" id="VHSG01000008">
    <property type="protein sequence ID" value="TQV81125.1"/>
    <property type="molecule type" value="Genomic_DNA"/>
</dbReference>
<feature type="transmembrane region" description="Helical" evidence="2">
    <location>
        <begin position="130"/>
        <end position="157"/>
    </location>
</feature>
<name>A0A545TV76_9GAMM</name>
<organism evidence="3 4">
    <name type="scientific">Exilibacterium tricleocarpae</name>
    <dbReference type="NCBI Taxonomy" id="2591008"/>
    <lineage>
        <taxon>Bacteria</taxon>
        <taxon>Pseudomonadati</taxon>
        <taxon>Pseudomonadota</taxon>
        <taxon>Gammaproteobacteria</taxon>
        <taxon>Cellvibrionales</taxon>
        <taxon>Cellvibrionaceae</taxon>
        <taxon>Exilibacterium</taxon>
    </lineage>
</organism>
<sequence length="435" mass="45512">MEMLNQIILYIMMTFMVIGALDRIMQQFGGSQHLLGKVGLGGVGKSIAGAGNQFEEGFNAMGALALAMVGIIAIAPVLAKLLSPVVVPVYTALGADPAMFATTLLANDMGGYFLAKEMATAADGTINYGAWMYAGLILGAMMGPTIVFSIPVAVGIIDVKDRPYLAAGVLAGMVTIPLGCIAGGLSAMASTVTVPGTEQVIEFNLPLIFMNLIPVIIVSALIATGLWLIPERMINGFSIFAKFLVAFITVGLTAAVLERTLGFALIPGMDPIFMVEGDVPGLDMRAIEVIGSIAIILLGAYPMVLLLTRWFEKPLLKMGGALHVNPTAATGLIATLANNIPMFQVMRDMDSRGKILCSAFAVSAAFTFGDHLGFTAANKPDMIMAVIIGKLVGGITAVLFAMLVARKMIDSIEKTSDDAAVDSDAQQPSGVRGES</sequence>
<feature type="transmembrane region" description="Helical" evidence="2">
    <location>
        <begin position="58"/>
        <end position="78"/>
    </location>
</feature>
<feature type="transmembrane region" description="Helical" evidence="2">
    <location>
        <begin position="241"/>
        <end position="266"/>
    </location>
</feature>
<dbReference type="RefSeq" id="WP_142903786.1">
    <property type="nucleotide sequence ID" value="NZ_ML660091.1"/>
</dbReference>
<dbReference type="PIRSF" id="PIRSF019466">
    <property type="entry name" value="EutH"/>
    <property type="match status" value="1"/>
</dbReference>
<feature type="transmembrane region" description="Helical" evidence="2">
    <location>
        <begin position="286"/>
        <end position="308"/>
    </location>
</feature>
<feature type="transmembrane region" description="Helical" evidence="2">
    <location>
        <begin position="208"/>
        <end position="229"/>
    </location>
</feature>
<reference evidence="3 4" key="1">
    <citation type="submission" date="2019-06" db="EMBL/GenBank/DDBJ databases">
        <title>Whole genome sequence for Cellvibrionaceae sp. R142.</title>
        <authorList>
            <person name="Wang G."/>
        </authorList>
    </citation>
    <scope>NUCLEOTIDE SEQUENCE [LARGE SCALE GENOMIC DNA]</scope>
    <source>
        <strain evidence="3 4">R142</strain>
    </source>
</reference>
<accession>A0A545TV76</accession>
<dbReference type="GO" id="GO:0005886">
    <property type="term" value="C:plasma membrane"/>
    <property type="evidence" value="ECO:0007669"/>
    <property type="project" value="TreeGrafter"/>
</dbReference>
<dbReference type="PANTHER" id="PTHR40089">
    <property type="entry name" value="ETHANOLAMINE UTILIZATION PROTEIN EUTH"/>
    <property type="match status" value="1"/>
</dbReference>
<dbReference type="AlphaFoldDB" id="A0A545TV76"/>
<evidence type="ECO:0000256" key="1">
    <source>
        <dbReference type="SAM" id="MobiDB-lite"/>
    </source>
</evidence>
<gene>
    <name evidence="3" type="primary">eutH</name>
    <name evidence="3" type="ORF">FKG94_08420</name>
</gene>
<feature type="transmembrane region" description="Helical" evidence="2">
    <location>
        <begin position="7"/>
        <end position="25"/>
    </location>
</feature>
<dbReference type="Proteomes" id="UP000319732">
    <property type="component" value="Unassembled WGS sequence"/>
</dbReference>
<comment type="caution">
    <text evidence="3">The sequence shown here is derived from an EMBL/GenBank/DDBJ whole genome shotgun (WGS) entry which is preliminary data.</text>
</comment>
<dbReference type="Pfam" id="PF04346">
    <property type="entry name" value="EutH"/>
    <property type="match status" value="1"/>
</dbReference>
<feature type="transmembrane region" description="Helical" evidence="2">
    <location>
        <begin position="355"/>
        <end position="376"/>
    </location>
</feature>
<protein>
    <submittedName>
        <fullName evidence="3">Ethanolamine utilization protein EutH</fullName>
    </submittedName>
</protein>
<proteinExistence type="predicted"/>
<dbReference type="GO" id="GO:0034228">
    <property type="term" value="F:ethanolamine transmembrane transporter activity"/>
    <property type="evidence" value="ECO:0007669"/>
    <property type="project" value="InterPro"/>
</dbReference>
<evidence type="ECO:0000313" key="3">
    <source>
        <dbReference type="EMBL" id="TQV81125.1"/>
    </source>
</evidence>
<evidence type="ECO:0000313" key="4">
    <source>
        <dbReference type="Proteomes" id="UP000319732"/>
    </source>
</evidence>
<dbReference type="PANTHER" id="PTHR40089:SF1">
    <property type="entry name" value="ETHANOLAMINE PERMEASE EUTH-RELATED"/>
    <property type="match status" value="1"/>
</dbReference>
<keyword evidence="2" id="KW-0472">Membrane</keyword>
<dbReference type="OrthoDB" id="9778282at2"/>